<evidence type="ECO:0000313" key="3">
    <source>
        <dbReference type="Proteomes" id="UP001652431"/>
    </source>
</evidence>
<dbReference type="EC" id="2.3.1.-" evidence="2"/>
<dbReference type="Gene3D" id="3.40.630.30">
    <property type="match status" value="1"/>
</dbReference>
<dbReference type="CDD" id="cd04301">
    <property type="entry name" value="NAT_SF"/>
    <property type="match status" value="1"/>
</dbReference>
<dbReference type="PANTHER" id="PTHR37817">
    <property type="entry name" value="N-ACETYLTRANSFERASE EIS"/>
    <property type="match status" value="1"/>
</dbReference>
<name>A0ABT2RM74_9FIRM</name>
<keyword evidence="3" id="KW-1185">Reference proteome</keyword>
<dbReference type="SUPFAM" id="SSF55718">
    <property type="entry name" value="SCP-like"/>
    <property type="match status" value="1"/>
</dbReference>
<comment type="caution">
    <text evidence="2">The sequence shown here is derived from an EMBL/GenBank/DDBJ whole genome shotgun (WGS) entry which is preliminary data.</text>
</comment>
<gene>
    <name evidence="2" type="ORF">OCV99_08115</name>
</gene>
<dbReference type="InterPro" id="IPR025559">
    <property type="entry name" value="Eis_dom"/>
</dbReference>
<evidence type="ECO:0000313" key="2">
    <source>
        <dbReference type="EMBL" id="MCU6686513.1"/>
    </source>
</evidence>
<dbReference type="InterPro" id="IPR000182">
    <property type="entry name" value="GNAT_dom"/>
</dbReference>
<sequence>MHIRKLAEMEHGKTRSLYEEVFSEDSSSFIDYYYSEKTKDNTIFVVEEDGGIQAMLHLNPYTLMVNGRKEPSHYIVAVATREKYRKRGYMAGLLKESLRSMYKEGEPFTFLMPASESIYTPYGFRTVYEQEHRYLTKTECSGDGIRLAEEKDCEALAAFAEHALAGRAKVYAERTPAYYRRLLKEYRSDGGNLAIIEEDGKICDLRPIVTEAENEKPKIMVRIVYLKRLLQILELRCLMAACFHVTDPLIEENNKCFLLTGTEFSGVMLMEGKPENSEGVLTVEALGSLIFGSKTVEEIAAEEGVSMTERLKGELEKIVPLSPIYLNEIV</sequence>
<dbReference type="InterPro" id="IPR036527">
    <property type="entry name" value="SCP2_sterol-bd_dom_sf"/>
</dbReference>
<protein>
    <submittedName>
        <fullName evidence="2">GNAT family N-acetyltransferase</fullName>
        <ecNumber evidence="2">2.3.1.-</ecNumber>
    </submittedName>
</protein>
<organism evidence="2 3">
    <name type="scientific">Dorea acetigenes</name>
    <dbReference type="NCBI Taxonomy" id="2981787"/>
    <lineage>
        <taxon>Bacteria</taxon>
        <taxon>Bacillati</taxon>
        <taxon>Bacillota</taxon>
        <taxon>Clostridia</taxon>
        <taxon>Lachnospirales</taxon>
        <taxon>Lachnospiraceae</taxon>
        <taxon>Dorea</taxon>
    </lineage>
</organism>
<dbReference type="RefSeq" id="WP_158369587.1">
    <property type="nucleotide sequence ID" value="NZ_JAOQJU010000007.1"/>
</dbReference>
<keyword evidence="2" id="KW-0808">Transferase</keyword>
<reference evidence="2 3" key="1">
    <citation type="journal article" date="2021" name="ISME Commun">
        <title>Automated analysis of genomic sequences facilitates high-throughput and comprehensive description of bacteria.</title>
        <authorList>
            <person name="Hitch T.C.A."/>
        </authorList>
    </citation>
    <scope>NUCLEOTIDE SEQUENCE [LARGE SCALE GENOMIC DNA]</scope>
    <source>
        <strain evidence="2 3">Sanger_03</strain>
    </source>
</reference>
<keyword evidence="2" id="KW-0012">Acyltransferase</keyword>
<dbReference type="InterPro" id="IPR016181">
    <property type="entry name" value="Acyl_CoA_acyltransferase"/>
</dbReference>
<accession>A0ABT2RM74</accession>
<dbReference type="Gene3D" id="3.30.1050.10">
    <property type="entry name" value="SCP2 sterol-binding domain"/>
    <property type="match status" value="1"/>
</dbReference>
<feature type="domain" description="N-acetyltransferase" evidence="1">
    <location>
        <begin position="1"/>
        <end position="140"/>
    </location>
</feature>
<dbReference type="SUPFAM" id="SSF55729">
    <property type="entry name" value="Acyl-CoA N-acyltransferases (Nat)"/>
    <property type="match status" value="1"/>
</dbReference>
<dbReference type="PROSITE" id="PS51186">
    <property type="entry name" value="GNAT"/>
    <property type="match status" value="1"/>
</dbReference>
<dbReference type="Proteomes" id="UP001652431">
    <property type="component" value="Unassembled WGS sequence"/>
</dbReference>
<proteinExistence type="predicted"/>
<dbReference type="PANTHER" id="PTHR37817:SF1">
    <property type="entry name" value="N-ACETYLTRANSFERASE EIS"/>
    <property type="match status" value="1"/>
</dbReference>
<dbReference type="InterPro" id="IPR051554">
    <property type="entry name" value="Acetyltransferase_Eis"/>
</dbReference>
<dbReference type="Pfam" id="PF13527">
    <property type="entry name" value="Acetyltransf_9"/>
    <property type="match status" value="1"/>
</dbReference>
<dbReference type="GO" id="GO:0016746">
    <property type="term" value="F:acyltransferase activity"/>
    <property type="evidence" value="ECO:0007669"/>
    <property type="project" value="UniProtKB-KW"/>
</dbReference>
<dbReference type="Pfam" id="PF13530">
    <property type="entry name" value="SCP2_2"/>
    <property type="match status" value="1"/>
</dbReference>
<dbReference type="EMBL" id="JAOQJU010000007">
    <property type="protein sequence ID" value="MCU6686513.1"/>
    <property type="molecule type" value="Genomic_DNA"/>
</dbReference>
<evidence type="ECO:0000259" key="1">
    <source>
        <dbReference type="PROSITE" id="PS51186"/>
    </source>
</evidence>